<dbReference type="AlphaFoldDB" id="A0A1E5Q8M5"/>
<organism evidence="1 2">
    <name type="scientific">Magnetovibrio blakemorei</name>
    <dbReference type="NCBI Taxonomy" id="28181"/>
    <lineage>
        <taxon>Bacteria</taxon>
        <taxon>Pseudomonadati</taxon>
        <taxon>Pseudomonadota</taxon>
        <taxon>Alphaproteobacteria</taxon>
        <taxon>Rhodospirillales</taxon>
        <taxon>Magnetovibrionaceae</taxon>
        <taxon>Magnetovibrio</taxon>
    </lineage>
</organism>
<dbReference type="STRING" id="28181.BEN30_08430"/>
<evidence type="ECO:0000313" key="2">
    <source>
        <dbReference type="Proteomes" id="UP000095347"/>
    </source>
</evidence>
<proteinExistence type="predicted"/>
<keyword evidence="2" id="KW-1185">Reference proteome</keyword>
<dbReference type="Proteomes" id="UP000095347">
    <property type="component" value="Unassembled WGS sequence"/>
</dbReference>
<accession>A0A1E5Q8M5</accession>
<protein>
    <submittedName>
        <fullName evidence="1">Uncharacterized protein</fullName>
    </submittedName>
</protein>
<evidence type="ECO:0000313" key="1">
    <source>
        <dbReference type="EMBL" id="OEJ67747.1"/>
    </source>
</evidence>
<comment type="caution">
    <text evidence="1">The sequence shown here is derived from an EMBL/GenBank/DDBJ whole genome shotgun (WGS) entry which is preliminary data.</text>
</comment>
<reference evidence="2" key="1">
    <citation type="submission" date="2016-07" db="EMBL/GenBank/DDBJ databases">
        <authorList>
            <person name="Florea S."/>
            <person name="Webb J.S."/>
            <person name="Jaromczyk J."/>
            <person name="Schardl C.L."/>
        </authorList>
    </citation>
    <scope>NUCLEOTIDE SEQUENCE [LARGE SCALE GENOMIC DNA]</scope>
    <source>
        <strain evidence="2">MV-1</strain>
    </source>
</reference>
<name>A0A1E5Q8M5_9PROT</name>
<dbReference type="EMBL" id="MCGG01000020">
    <property type="protein sequence ID" value="OEJ67747.1"/>
    <property type="molecule type" value="Genomic_DNA"/>
</dbReference>
<sequence>MGVNAMPTTSAQSFATFKTLVWNRMQVLEGQGLDLTTDIDDIKIAMDDIYDIYAQTLPLGIVAKVALVDQPLRTAMATTFTTLGNRMVVLQDDDWPQLNNANLLLEYQQPLNVDLSEQAQLATDNYLHVYPANTVYGAGGHVTLPLARSGVVGKDWRIGINVTPATMPAAVAAVLGIMDAYNCVQHIKFTPSGYAGKPDSIILLYEKGWHLYDRAQCG</sequence>
<gene>
    <name evidence="1" type="ORF">BEN30_08430</name>
</gene>